<dbReference type="Proteomes" id="UP000034164">
    <property type="component" value="Unassembled WGS sequence"/>
</dbReference>
<evidence type="ECO:0000313" key="3">
    <source>
        <dbReference type="Proteomes" id="UP000034164"/>
    </source>
</evidence>
<keyword evidence="1" id="KW-0677">Repeat</keyword>
<dbReference type="AlphaFoldDB" id="A0A0G2IXX0"/>
<protein>
    <recommendedName>
        <fullName evidence="4">Mitochondrial respiratory complex I chaperone</fullName>
    </recommendedName>
</protein>
<organism evidence="2 3">
    <name type="scientific">[Emmonsia] crescens</name>
    <dbReference type="NCBI Taxonomy" id="73230"/>
    <lineage>
        <taxon>Eukaryota</taxon>
        <taxon>Fungi</taxon>
        <taxon>Dikarya</taxon>
        <taxon>Ascomycota</taxon>
        <taxon>Pezizomycotina</taxon>
        <taxon>Eurotiomycetes</taxon>
        <taxon>Eurotiomycetidae</taxon>
        <taxon>Onygenales</taxon>
        <taxon>Ajellomycetaceae</taxon>
        <taxon>Emergomyces</taxon>
    </lineage>
</organism>
<evidence type="ECO:0000256" key="1">
    <source>
        <dbReference type="ARBA" id="ARBA00022737"/>
    </source>
</evidence>
<dbReference type="VEuPathDB" id="FungiDB:EMCG_05182"/>
<accession>A0A0G2IXX0</accession>
<dbReference type="InterPro" id="IPR011990">
    <property type="entry name" value="TPR-like_helical_dom_sf"/>
</dbReference>
<name>A0A0G2IXX0_9EURO</name>
<dbReference type="PANTHER" id="PTHR47942:SF63">
    <property type="entry name" value="PENTATRICOPEPTIDE REPEAT-CONTAINING PROTEIN"/>
    <property type="match status" value="1"/>
</dbReference>
<dbReference type="Gene3D" id="1.25.40.10">
    <property type="entry name" value="Tetratricopeptide repeat domain"/>
    <property type="match status" value="2"/>
</dbReference>
<dbReference type="InterPro" id="IPR051222">
    <property type="entry name" value="PPR/CCM1_RNA-binding"/>
</dbReference>
<proteinExistence type="predicted"/>
<evidence type="ECO:0008006" key="4">
    <source>
        <dbReference type="Google" id="ProtNLM"/>
    </source>
</evidence>
<reference evidence="3" key="1">
    <citation type="journal article" date="2015" name="PLoS Genet.">
        <title>The dynamic genome and transcriptome of the human fungal pathogen Blastomyces and close relative Emmonsia.</title>
        <authorList>
            <person name="Munoz J.F."/>
            <person name="Gauthier G.M."/>
            <person name="Desjardins C.A."/>
            <person name="Gallo J.E."/>
            <person name="Holder J."/>
            <person name="Sullivan T.D."/>
            <person name="Marty A.J."/>
            <person name="Carmen J.C."/>
            <person name="Chen Z."/>
            <person name="Ding L."/>
            <person name="Gujja S."/>
            <person name="Magrini V."/>
            <person name="Misas E."/>
            <person name="Mitreva M."/>
            <person name="Priest M."/>
            <person name="Saif S."/>
            <person name="Whiston E.A."/>
            <person name="Young S."/>
            <person name="Zeng Q."/>
            <person name="Goldman W.E."/>
            <person name="Mardis E.R."/>
            <person name="Taylor J.W."/>
            <person name="McEwen J.G."/>
            <person name="Clay O.K."/>
            <person name="Klein B.S."/>
            <person name="Cuomo C.A."/>
        </authorList>
    </citation>
    <scope>NUCLEOTIDE SEQUENCE [LARGE SCALE GENOMIC DNA]</scope>
    <source>
        <strain evidence="3">UAMH 3008</strain>
    </source>
</reference>
<gene>
    <name evidence="2" type="ORF">EMCG_05182</name>
</gene>
<dbReference type="EMBL" id="LCZI01001594">
    <property type="protein sequence ID" value="KKZ60059.1"/>
    <property type="molecule type" value="Genomic_DNA"/>
</dbReference>
<dbReference type="PANTHER" id="PTHR47942">
    <property type="entry name" value="TETRATRICOPEPTIDE REPEAT (TPR)-LIKE SUPERFAMILY PROTEIN-RELATED"/>
    <property type="match status" value="1"/>
</dbReference>
<dbReference type="OrthoDB" id="185373at2759"/>
<evidence type="ECO:0000313" key="2">
    <source>
        <dbReference type="EMBL" id="KKZ60059.1"/>
    </source>
</evidence>
<sequence>MRSYLSQRTFRAILENKPYSHLRCRQRLAVLAPSRAAQCHCLYKIQRRYLFGFPAVSPTNAQPETKKGQYVDHGGQRMMELAEALEETSQSTPGAIARAFSSFIQHRLENPTTITATQAKFLLWAQEYLDGVIKENQSAGWDQRIAQPEDILDALLQSQWEPDARDNVRALAKSAFRKICSKPGPESDAGLFPSREALYSYLHILASTGAFREALQVIENYRSSVLREEGISPWISVAQGALKKGPDALKIVFEHMNQHDIHLDQKSHEILTVAAANEMGYKSKYVYEYKLPEGLQPTLTATLAAANAMIWHGKGGWARDLLIFPRRDPTPEVRDAVLLLAVKNGQGADIIDKKLTDLCAINPVLGLTLTITTINRLLEFKVIKGEYDGIDDLVSLAKKWGLEPDAFTDMSRVSALLHAGDIPGAMCLWEELGLGEITDGNQVALWNVIMRQLCLAAQADPNDETVLAFMDRLLELDCRLEAATLEELCRMLLRRHDLEGISELLKPFVSSCSIPGLSQVLKPFGQFIADKNESVETAWEVHELLSRTVPYAPVEFWTNSMKQFFMRGRPDLGCLVFGHMRKKVNPQDRPTAHTYAVCFHGLAKTAYSEGIFLVHNMLKLDVEVQWTRTLLHKLMAAYTACGDPEQAMEFFREILHSEEGPSYYSITLFFRACATYRKGLQEATQMVEKLKSLKLPLNRRAYNNYIRVLSTHGELERATEAVGAMRKETGEYPTEYTIGLLYNNLPNQKWRDQAESWAKIAYPDLWVRLGMLPTTVDEDGVRSFDFADRSGEGNSQGFEDDH</sequence>
<comment type="caution">
    <text evidence="2">The sequence shown here is derived from an EMBL/GenBank/DDBJ whole genome shotgun (WGS) entry which is preliminary data.</text>
</comment>